<dbReference type="GO" id="GO:0016491">
    <property type="term" value="F:oxidoreductase activity"/>
    <property type="evidence" value="ECO:0007669"/>
    <property type="project" value="InterPro"/>
</dbReference>
<name>A0A240UUB5_9GAMM</name>
<dbReference type="Gene3D" id="3.40.30.10">
    <property type="entry name" value="Glutaredoxin"/>
    <property type="match status" value="1"/>
</dbReference>
<proteinExistence type="predicted"/>
<dbReference type="InterPro" id="IPR001853">
    <property type="entry name" value="DSBA-like_thioredoxin_dom"/>
</dbReference>
<protein>
    <recommendedName>
        <fullName evidence="1">DSBA-like thioredoxin domain-containing protein</fullName>
    </recommendedName>
</protein>
<accession>A0A240UUB5</accession>
<dbReference type="PANTHER" id="PTHR13887">
    <property type="entry name" value="GLUTATHIONE S-TRANSFERASE KAPPA"/>
    <property type="match status" value="1"/>
</dbReference>
<keyword evidence="3" id="KW-1185">Reference proteome</keyword>
<dbReference type="AlphaFoldDB" id="A0A240UUB5"/>
<feature type="domain" description="DSBA-like thioredoxin" evidence="1">
    <location>
        <begin position="6"/>
        <end position="207"/>
    </location>
</feature>
<dbReference type="InterPro" id="IPR036249">
    <property type="entry name" value="Thioredoxin-like_sf"/>
</dbReference>
<sequence>MEKLRVDLVSDVACPWCAIGYRRLAQALETLEGEIDVELVWQPFELNRDMPPEGEPILEHLCRKYGKDAATMEQSQREIMAVAEELGLNFRGAVERRANNTFDAHRVLAWAATQNRETPLQLALFEAYFGEAKNPSDPEVLREKAISVGLDGDTAEAIACSDQYADEVRAAQQQFMDAGVSAVPGFILDGRYLISGAQPADVLVDALRQVAEENANRQ</sequence>
<reference evidence="2 3" key="1">
    <citation type="submission" date="2017-05" db="EMBL/GenBank/DDBJ databases">
        <authorList>
            <person name="Song R."/>
            <person name="Chenine A.L."/>
            <person name="Ruprecht R.M."/>
        </authorList>
    </citation>
    <scope>NUCLEOTIDE SEQUENCE [LARGE SCALE GENOMIC DNA]</scope>
    <source>
        <strain evidence="2">SW32</strain>
    </source>
</reference>
<evidence type="ECO:0000313" key="2">
    <source>
        <dbReference type="EMBL" id="ART64642.1"/>
    </source>
</evidence>
<dbReference type="Proteomes" id="UP000194457">
    <property type="component" value="Chromosome"/>
</dbReference>
<dbReference type="RefSeq" id="WP_086901754.1">
    <property type="nucleotide sequence ID" value="NZ_CP021358.1"/>
</dbReference>
<dbReference type="KEGG" id="kma:B9H00_07195"/>
<dbReference type="CDD" id="cd03024">
    <property type="entry name" value="DsbA_FrnE"/>
    <property type="match status" value="1"/>
</dbReference>
<gene>
    <name evidence="2" type="ORF">B9H00_07195</name>
</gene>
<evidence type="ECO:0000313" key="3">
    <source>
        <dbReference type="Proteomes" id="UP000194457"/>
    </source>
</evidence>
<dbReference type="SUPFAM" id="SSF52833">
    <property type="entry name" value="Thioredoxin-like"/>
    <property type="match status" value="1"/>
</dbReference>
<evidence type="ECO:0000259" key="1">
    <source>
        <dbReference type="Pfam" id="PF01323"/>
    </source>
</evidence>
<dbReference type="EMBL" id="CP021358">
    <property type="protein sequence ID" value="ART64642.1"/>
    <property type="molecule type" value="Genomic_DNA"/>
</dbReference>
<dbReference type="OrthoDB" id="9799122at2"/>
<dbReference type="Pfam" id="PF01323">
    <property type="entry name" value="DSBA"/>
    <property type="match status" value="1"/>
</dbReference>
<dbReference type="PANTHER" id="PTHR13887:SF41">
    <property type="entry name" value="THIOREDOXIN SUPERFAMILY PROTEIN"/>
    <property type="match status" value="1"/>
</dbReference>
<organism evidence="2 3">
    <name type="scientific">Kushneria marisflavi</name>
    <dbReference type="NCBI Taxonomy" id="157779"/>
    <lineage>
        <taxon>Bacteria</taxon>
        <taxon>Pseudomonadati</taxon>
        <taxon>Pseudomonadota</taxon>
        <taxon>Gammaproteobacteria</taxon>
        <taxon>Oceanospirillales</taxon>
        <taxon>Halomonadaceae</taxon>
        <taxon>Kushneria</taxon>
    </lineage>
</organism>